<dbReference type="AlphaFoldDB" id="A0A6C0LNG9"/>
<sequence>MSVAPFPRGVDIAPKEYQINEFTRTFDDTCEVAQQMRDQTGPGIYQVRNLVPKQADAVRIEYPNPTMLGREGFGYNNQQIDDDSRLRTDQTQEGRLRCPLHVQSRPFTTVPYMGNGRGNPDVESDLIYAEWARIERPCGTVTETFFDNQFVPLVPHLARHIQNPTNLVTEAAAPGWVRGGIPSRQFVRDLNC</sequence>
<reference evidence="1" key="1">
    <citation type="journal article" date="2020" name="Nature">
        <title>Giant virus diversity and host interactions through global metagenomics.</title>
        <authorList>
            <person name="Schulz F."/>
            <person name="Roux S."/>
            <person name="Paez-Espino D."/>
            <person name="Jungbluth S."/>
            <person name="Walsh D.A."/>
            <person name="Denef V.J."/>
            <person name="McMahon K.D."/>
            <person name="Konstantinidis K.T."/>
            <person name="Eloe-Fadrosh E.A."/>
            <person name="Kyrpides N.C."/>
            <person name="Woyke T."/>
        </authorList>
    </citation>
    <scope>NUCLEOTIDE SEQUENCE</scope>
    <source>
        <strain evidence="1">GVMAG-M-3300027963-41</strain>
    </source>
</reference>
<protein>
    <submittedName>
        <fullName evidence="1">Uncharacterized protein</fullName>
    </submittedName>
</protein>
<name>A0A6C0LNG9_9ZZZZ</name>
<evidence type="ECO:0000313" key="1">
    <source>
        <dbReference type="EMBL" id="QHU32023.1"/>
    </source>
</evidence>
<proteinExistence type="predicted"/>
<accession>A0A6C0LNG9</accession>
<organism evidence="1">
    <name type="scientific">viral metagenome</name>
    <dbReference type="NCBI Taxonomy" id="1070528"/>
    <lineage>
        <taxon>unclassified sequences</taxon>
        <taxon>metagenomes</taxon>
        <taxon>organismal metagenomes</taxon>
    </lineage>
</organism>
<dbReference type="EMBL" id="MN740534">
    <property type="protein sequence ID" value="QHU32023.1"/>
    <property type="molecule type" value="Genomic_DNA"/>
</dbReference>